<dbReference type="GO" id="GO:0016020">
    <property type="term" value="C:membrane"/>
    <property type="evidence" value="ECO:0007669"/>
    <property type="project" value="UniProtKB-SubCell"/>
</dbReference>
<dbReference type="Pfam" id="PF13896">
    <property type="entry name" value="Glyco_transf_49"/>
    <property type="match status" value="2"/>
</dbReference>
<dbReference type="SUPFAM" id="SSF53448">
    <property type="entry name" value="Nucleotide-diphospho-sugar transferases"/>
    <property type="match status" value="1"/>
</dbReference>
<keyword evidence="6" id="KW-0325">Glycoprotein</keyword>
<dbReference type="PANTHER" id="PTHR12270">
    <property type="entry name" value="GLYCOSYLTRANSFERASE-RELATED"/>
    <property type="match status" value="1"/>
</dbReference>
<dbReference type="OrthoDB" id="411524at2759"/>
<dbReference type="HOGENOM" id="CLU_005750_0_0_1"/>
<dbReference type="GO" id="GO:0015020">
    <property type="term" value="F:glucuronosyltransferase activity"/>
    <property type="evidence" value="ECO:0007669"/>
    <property type="project" value="TreeGrafter"/>
</dbReference>
<comment type="subcellular location">
    <subcellularLocation>
        <location evidence="1">Membrane</location>
        <topology evidence="1">Single-pass type II membrane protein</topology>
    </subcellularLocation>
</comment>
<evidence type="ECO:0000256" key="7">
    <source>
        <dbReference type="SAM" id="MobiDB-lite"/>
    </source>
</evidence>
<keyword evidence="4" id="KW-1133">Transmembrane helix</keyword>
<dbReference type="PaxDb" id="55529-EKX31362"/>
<evidence type="ECO:0000313" key="10">
    <source>
        <dbReference type="Proteomes" id="UP000011087"/>
    </source>
</evidence>
<dbReference type="eggNOG" id="KOG3765">
    <property type="taxonomic scope" value="Eukaryota"/>
</dbReference>
<evidence type="ECO:0000256" key="1">
    <source>
        <dbReference type="ARBA" id="ARBA00004606"/>
    </source>
</evidence>
<accession>L1I5L5</accession>
<dbReference type="InterPro" id="IPR029044">
    <property type="entry name" value="Nucleotide-diphossugar_trans"/>
</dbReference>
<keyword evidence="2" id="KW-0812">Transmembrane</keyword>
<evidence type="ECO:0000256" key="4">
    <source>
        <dbReference type="ARBA" id="ARBA00022989"/>
    </source>
</evidence>
<reference evidence="8 10" key="1">
    <citation type="journal article" date="2012" name="Nature">
        <title>Algal genomes reveal evolutionary mosaicism and the fate of nucleomorphs.</title>
        <authorList>
            <consortium name="DOE Joint Genome Institute"/>
            <person name="Curtis B.A."/>
            <person name="Tanifuji G."/>
            <person name="Burki F."/>
            <person name="Gruber A."/>
            <person name="Irimia M."/>
            <person name="Maruyama S."/>
            <person name="Arias M.C."/>
            <person name="Ball S.G."/>
            <person name="Gile G.H."/>
            <person name="Hirakawa Y."/>
            <person name="Hopkins J.F."/>
            <person name="Kuo A."/>
            <person name="Rensing S.A."/>
            <person name="Schmutz J."/>
            <person name="Symeonidi A."/>
            <person name="Elias M."/>
            <person name="Eveleigh R.J."/>
            <person name="Herman E.K."/>
            <person name="Klute M.J."/>
            <person name="Nakayama T."/>
            <person name="Obornik M."/>
            <person name="Reyes-Prieto A."/>
            <person name="Armbrust E.V."/>
            <person name="Aves S.J."/>
            <person name="Beiko R.G."/>
            <person name="Coutinho P."/>
            <person name="Dacks J.B."/>
            <person name="Durnford D.G."/>
            <person name="Fast N.M."/>
            <person name="Green B.R."/>
            <person name="Grisdale C.J."/>
            <person name="Hempel F."/>
            <person name="Henrissat B."/>
            <person name="Hoppner M.P."/>
            <person name="Ishida K."/>
            <person name="Kim E."/>
            <person name="Koreny L."/>
            <person name="Kroth P.G."/>
            <person name="Liu Y."/>
            <person name="Malik S.B."/>
            <person name="Maier U.G."/>
            <person name="McRose D."/>
            <person name="Mock T."/>
            <person name="Neilson J.A."/>
            <person name="Onodera N.T."/>
            <person name="Poole A.M."/>
            <person name="Pritham E.J."/>
            <person name="Richards T.A."/>
            <person name="Rocap G."/>
            <person name="Roy S.W."/>
            <person name="Sarai C."/>
            <person name="Schaack S."/>
            <person name="Shirato S."/>
            <person name="Slamovits C.H."/>
            <person name="Spencer D.F."/>
            <person name="Suzuki S."/>
            <person name="Worden A.Z."/>
            <person name="Zauner S."/>
            <person name="Barry K."/>
            <person name="Bell C."/>
            <person name="Bharti A.K."/>
            <person name="Crow J.A."/>
            <person name="Grimwood J."/>
            <person name="Kramer R."/>
            <person name="Lindquist E."/>
            <person name="Lucas S."/>
            <person name="Salamov A."/>
            <person name="McFadden G.I."/>
            <person name="Lane C.E."/>
            <person name="Keeling P.J."/>
            <person name="Gray M.W."/>
            <person name="Grigoriev I.V."/>
            <person name="Archibald J.M."/>
        </authorList>
    </citation>
    <scope>NUCLEOTIDE SEQUENCE</scope>
    <source>
        <strain evidence="8 10">CCMP2712</strain>
    </source>
</reference>
<dbReference type="GeneID" id="17288084"/>
<evidence type="ECO:0000256" key="5">
    <source>
        <dbReference type="ARBA" id="ARBA00023136"/>
    </source>
</evidence>
<keyword evidence="3" id="KW-0735">Signal-anchor</keyword>
<reference evidence="9" key="3">
    <citation type="submission" date="2015-06" db="UniProtKB">
        <authorList>
            <consortium name="EnsemblProtists"/>
        </authorList>
    </citation>
    <scope>IDENTIFICATION</scope>
</reference>
<evidence type="ECO:0000256" key="6">
    <source>
        <dbReference type="ARBA" id="ARBA00023180"/>
    </source>
</evidence>
<keyword evidence="5" id="KW-0472">Membrane</keyword>
<protein>
    <submittedName>
        <fullName evidence="8 9">Uncharacterized protein</fullName>
    </submittedName>
</protein>
<proteinExistence type="predicted"/>
<feature type="compositionally biased region" description="Pro residues" evidence="7">
    <location>
        <begin position="100"/>
        <end position="111"/>
    </location>
</feature>
<dbReference type="PANTHER" id="PTHR12270:SF52">
    <property type="entry name" value="GLYCOSYLTRANSFERASE-LIKE PROTEIN GNT13-RELATED"/>
    <property type="match status" value="1"/>
</dbReference>
<feature type="region of interest" description="Disordered" evidence="7">
    <location>
        <begin position="72"/>
        <end position="122"/>
    </location>
</feature>
<sequence length="737" mass="82190">MDCPAGEELLVVLVLSDSTSSNMRTVLELHKRLQTRLCDLKDHSCRLEDVTTRMPERQDNKSATHHLLLPASAPSLAPAPSPSPAPASAPSPSPVASAPAPAPASAPPSPSPLASAPNRSGVGVRPHPDEVLCSVFLNALPKQIHALEPLVLSVSFHGLQEGCRYKVQVQIVLKDLLRIVFHENRIVRLGDEQPLEYHIASFYPGNFLIRATLFDDFAREEADESIVAMTTKMIASVAPCQVSYLWSSSGRQLFQGSISYSNSPFARAMRADSSPPHPLTVTMATISTVDRATVLMNTAAHWKEDMAVAFYARSPEDERDLRRYVADSLGPWFSSRNKSLEAVMLSVCPNREDPLKILVFPINMLRKIACSIAKTDLILYTDVDMIASDDIASHIRQVYEGTRLKPKDLLVVPSFKGSSSWPPVAEIQRGNNTTQVQVTTHPVTVADVIEHFIHCRVHIPGMRCGMWTLASRWSEDGVFHAPTSYDRWMEEKEVYEVSYVVGYEPYFVVNRSAWEGRHGAGIYDDRFVHWGWDKASIGFEAARLGYSFVVLPGAFFVHVSYWLEDPSISLRLFSISPRPEYTDWGPPDTHGRRLLQDEVLRQDAAGKGKATIGSCLVPAFKIPCDLSKLRLLPRPRLLSLAGFRIIELELEGLVPGVGYQISVHAPSPEEQPYKAGHMWHFAILPLEREETVAMNLSLPSDLRQGRWIIRLDLQDLQAAKLMEAQGTLIWDERVYEL</sequence>
<dbReference type="GO" id="GO:0042285">
    <property type="term" value="F:xylosyltransferase activity"/>
    <property type="evidence" value="ECO:0007669"/>
    <property type="project" value="TreeGrafter"/>
</dbReference>
<dbReference type="GO" id="GO:0035269">
    <property type="term" value="P:protein O-linked glycosylation via mannose"/>
    <property type="evidence" value="ECO:0007669"/>
    <property type="project" value="TreeGrafter"/>
</dbReference>
<evidence type="ECO:0000313" key="8">
    <source>
        <dbReference type="EMBL" id="EKX31362.1"/>
    </source>
</evidence>
<evidence type="ECO:0000313" key="9">
    <source>
        <dbReference type="EnsemblProtists" id="EKX31362"/>
    </source>
</evidence>
<dbReference type="KEGG" id="gtt:GUITHDRAFT_122441"/>
<organism evidence="8">
    <name type="scientific">Guillardia theta (strain CCMP2712)</name>
    <name type="common">Cryptophyte</name>
    <dbReference type="NCBI Taxonomy" id="905079"/>
    <lineage>
        <taxon>Eukaryota</taxon>
        <taxon>Cryptophyceae</taxon>
        <taxon>Pyrenomonadales</taxon>
        <taxon>Geminigeraceae</taxon>
        <taxon>Guillardia</taxon>
    </lineage>
</organism>
<dbReference type="EMBL" id="JH993294">
    <property type="protein sequence ID" value="EKX31362.1"/>
    <property type="molecule type" value="Genomic_DNA"/>
</dbReference>
<dbReference type="Proteomes" id="UP000011087">
    <property type="component" value="Unassembled WGS sequence"/>
</dbReference>
<evidence type="ECO:0000256" key="2">
    <source>
        <dbReference type="ARBA" id="ARBA00022692"/>
    </source>
</evidence>
<gene>
    <name evidence="8" type="ORF">GUITHDRAFT_122441</name>
</gene>
<dbReference type="RefSeq" id="XP_005818342.1">
    <property type="nucleotide sequence ID" value="XM_005818285.1"/>
</dbReference>
<keyword evidence="10" id="KW-1185">Reference proteome</keyword>
<dbReference type="EnsemblProtists" id="EKX31362">
    <property type="protein sequence ID" value="EKX31362"/>
    <property type="gene ID" value="GUITHDRAFT_122441"/>
</dbReference>
<dbReference type="InterPro" id="IPR051292">
    <property type="entry name" value="Xyl/GlcA_transferase"/>
</dbReference>
<dbReference type="Gene3D" id="3.90.550.10">
    <property type="entry name" value="Spore Coat Polysaccharide Biosynthesis Protein SpsA, Chain A"/>
    <property type="match status" value="1"/>
</dbReference>
<feature type="compositionally biased region" description="Pro residues" evidence="7">
    <location>
        <begin position="77"/>
        <end position="93"/>
    </location>
</feature>
<evidence type="ECO:0000256" key="3">
    <source>
        <dbReference type="ARBA" id="ARBA00022968"/>
    </source>
</evidence>
<reference evidence="10" key="2">
    <citation type="submission" date="2012-11" db="EMBL/GenBank/DDBJ databases">
        <authorList>
            <person name="Kuo A."/>
            <person name="Curtis B.A."/>
            <person name="Tanifuji G."/>
            <person name="Burki F."/>
            <person name="Gruber A."/>
            <person name="Irimia M."/>
            <person name="Maruyama S."/>
            <person name="Arias M.C."/>
            <person name="Ball S.G."/>
            <person name="Gile G.H."/>
            <person name="Hirakawa Y."/>
            <person name="Hopkins J.F."/>
            <person name="Rensing S.A."/>
            <person name="Schmutz J."/>
            <person name="Symeonidi A."/>
            <person name="Elias M."/>
            <person name="Eveleigh R.J."/>
            <person name="Herman E.K."/>
            <person name="Klute M.J."/>
            <person name="Nakayama T."/>
            <person name="Obornik M."/>
            <person name="Reyes-Prieto A."/>
            <person name="Armbrust E.V."/>
            <person name="Aves S.J."/>
            <person name="Beiko R.G."/>
            <person name="Coutinho P."/>
            <person name="Dacks J.B."/>
            <person name="Durnford D.G."/>
            <person name="Fast N.M."/>
            <person name="Green B.R."/>
            <person name="Grisdale C."/>
            <person name="Hempe F."/>
            <person name="Henrissat B."/>
            <person name="Hoppner M.P."/>
            <person name="Ishida K.-I."/>
            <person name="Kim E."/>
            <person name="Koreny L."/>
            <person name="Kroth P.G."/>
            <person name="Liu Y."/>
            <person name="Malik S.-B."/>
            <person name="Maier U.G."/>
            <person name="McRose D."/>
            <person name="Mock T."/>
            <person name="Neilson J.A."/>
            <person name="Onodera N.T."/>
            <person name="Poole A.M."/>
            <person name="Pritham E.J."/>
            <person name="Richards T.A."/>
            <person name="Rocap G."/>
            <person name="Roy S.W."/>
            <person name="Sarai C."/>
            <person name="Schaack S."/>
            <person name="Shirato S."/>
            <person name="Slamovits C.H."/>
            <person name="Spencer D.F."/>
            <person name="Suzuki S."/>
            <person name="Worden A.Z."/>
            <person name="Zauner S."/>
            <person name="Barry K."/>
            <person name="Bell C."/>
            <person name="Bharti A.K."/>
            <person name="Crow J.A."/>
            <person name="Grimwood J."/>
            <person name="Kramer R."/>
            <person name="Lindquist E."/>
            <person name="Lucas S."/>
            <person name="Salamov A."/>
            <person name="McFadden G.I."/>
            <person name="Lane C.E."/>
            <person name="Keeling P.J."/>
            <person name="Gray M.W."/>
            <person name="Grigoriev I.V."/>
            <person name="Archibald J.M."/>
        </authorList>
    </citation>
    <scope>NUCLEOTIDE SEQUENCE</scope>
    <source>
        <strain evidence="10">CCMP2712</strain>
    </source>
</reference>
<dbReference type="AlphaFoldDB" id="L1I5L5"/>
<name>L1I5L5_GUITC</name>